<evidence type="ECO:0000313" key="1">
    <source>
        <dbReference type="EMBL" id="KAK3704171.1"/>
    </source>
</evidence>
<proteinExistence type="predicted"/>
<sequence>MSLKLAEGPHLIPKKAKKKKKKKTMSPLLTMYCLPRIDEMVLFKPMTSSSTEPCVPGEESSRTASVREIFEKYNRWLALVKMARSMKEVRATAMDLQQSVHELNTFFAEMMMQVDREILDLQDKTEAFVESIQQSDEWQTDGDLLELTCEELDAVFSKHPRRNMEDHIQYLCKTVRRALNTRQGSLWCGSSFSSQRLPDKALMRLIKEIESCPNIAFEVFHLYILAKIHVVNRYIQRYPDSTILVHPQEVDEKVANVMRESRRKRSSGISNPRILFDFAEARRQICFPDPLGCHVRLCRRSLQLHLTEELQK</sequence>
<protein>
    <submittedName>
        <fullName evidence="1">Uncharacterized protein</fullName>
    </submittedName>
</protein>
<dbReference type="Proteomes" id="UP001281147">
    <property type="component" value="Unassembled WGS sequence"/>
</dbReference>
<keyword evidence="2" id="KW-1185">Reference proteome</keyword>
<organism evidence="1 2">
    <name type="scientific">Vermiconidia calcicola</name>
    <dbReference type="NCBI Taxonomy" id="1690605"/>
    <lineage>
        <taxon>Eukaryota</taxon>
        <taxon>Fungi</taxon>
        <taxon>Dikarya</taxon>
        <taxon>Ascomycota</taxon>
        <taxon>Pezizomycotina</taxon>
        <taxon>Dothideomycetes</taxon>
        <taxon>Dothideomycetidae</taxon>
        <taxon>Mycosphaerellales</taxon>
        <taxon>Extremaceae</taxon>
        <taxon>Vermiconidia</taxon>
    </lineage>
</organism>
<evidence type="ECO:0000313" key="2">
    <source>
        <dbReference type="Proteomes" id="UP001281147"/>
    </source>
</evidence>
<name>A0ACC3MVL2_9PEZI</name>
<comment type="caution">
    <text evidence="1">The sequence shown here is derived from an EMBL/GenBank/DDBJ whole genome shotgun (WGS) entry which is preliminary data.</text>
</comment>
<gene>
    <name evidence="1" type="ORF">LTR37_014011</name>
</gene>
<reference evidence="1" key="1">
    <citation type="submission" date="2023-07" db="EMBL/GenBank/DDBJ databases">
        <title>Black Yeasts Isolated from many extreme environments.</title>
        <authorList>
            <person name="Coleine C."/>
            <person name="Stajich J.E."/>
            <person name="Selbmann L."/>
        </authorList>
    </citation>
    <scope>NUCLEOTIDE SEQUENCE</scope>
    <source>
        <strain evidence="1">CCFEE 5714</strain>
    </source>
</reference>
<dbReference type="EMBL" id="JAUTXU010000142">
    <property type="protein sequence ID" value="KAK3704171.1"/>
    <property type="molecule type" value="Genomic_DNA"/>
</dbReference>
<accession>A0ACC3MVL2</accession>